<evidence type="ECO:0000256" key="1">
    <source>
        <dbReference type="PROSITE-ProRule" id="PRU00339"/>
    </source>
</evidence>
<accession>A0A2V4N1M8</accession>
<dbReference type="Pfam" id="PF13424">
    <property type="entry name" value="TPR_12"/>
    <property type="match status" value="1"/>
</dbReference>
<dbReference type="GO" id="GO:0042802">
    <property type="term" value="F:identical protein binding"/>
    <property type="evidence" value="ECO:0007669"/>
    <property type="project" value="InterPro"/>
</dbReference>
<sequence length="374" mass="40638">MTLRLDTAFAELALRNGGDGEALAIFQQVLAADPPADPATRRRARCGQAWALEKLGRREEAIPHYRELLADPATAVGSAEWALLAVALCRSYRDVGDQAMSVDFGERALRELAAADVPPLDEHLQLGSTLMSCYVMRGDLTSAKLLADQLMPLARETGSRVALGAVEWNSSLIAREQGRYEEALELAERALALMAEADNARHQGMLRTNLAVVMVARGRPAVAAELLRTAFGILRESARLCEVLDVVCLLGEVLVQLGDPVEALEWAEQGRELLDGASDDLWRERAAVALVHGRAQLLAGAAELGESELRRCRLLLGRAGDQDRSVAAIWRRLGDSWVELGRQDEAMTAYQEALALLGLPVAARLVPGRRRALS</sequence>
<dbReference type="Pfam" id="PF07721">
    <property type="entry name" value="TPR_4"/>
    <property type="match status" value="1"/>
</dbReference>
<keyword evidence="1" id="KW-0802">TPR repeat</keyword>
<dbReference type="SUPFAM" id="SSF48452">
    <property type="entry name" value="TPR-like"/>
    <property type="match status" value="2"/>
</dbReference>
<dbReference type="OrthoDB" id="3675359at2"/>
<protein>
    <submittedName>
        <fullName evidence="2">Transcriptional regulator</fullName>
    </submittedName>
</protein>
<comment type="caution">
    <text evidence="2">The sequence shown here is derived from an EMBL/GenBank/DDBJ whole genome shotgun (WGS) entry which is preliminary data.</text>
</comment>
<proteinExistence type="predicted"/>
<dbReference type="Gene3D" id="1.25.40.10">
    <property type="entry name" value="Tetratricopeptide repeat domain"/>
    <property type="match status" value="2"/>
</dbReference>
<dbReference type="InterPro" id="IPR011717">
    <property type="entry name" value="TPR-4"/>
</dbReference>
<dbReference type="AlphaFoldDB" id="A0A2V4N1M8"/>
<evidence type="ECO:0000313" key="2">
    <source>
        <dbReference type="EMBL" id="PYC77819.1"/>
    </source>
</evidence>
<dbReference type="PANTHER" id="PTHR47691">
    <property type="entry name" value="REGULATOR-RELATED"/>
    <property type="match status" value="1"/>
</dbReference>
<dbReference type="Proteomes" id="UP000248039">
    <property type="component" value="Unassembled WGS sequence"/>
</dbReference>
<dbReference type="PANTHER" id="PTHR47691:SF3">
    <property type="entry name" value="HTH-TYPE TRANSCRIPTIONAL REGULATOR RV0890C-RELATED"/>
    <property type="match status" value="1"/>
</dbReference>
<dbReference type="Pfam" id="PF13176">
    <property type="entry name" value="TPR_7"/>
    <property type="match status" value="1"/>
</dbReference>
<dbReference type="SMART" id="SM00028">
    <property type="entry name" value="TPR"/>
    <property type="match status" value="4"/>
</dbReference>
<evidence type="ECO:0000313" key="3">
    <source>
        <dbReference type="Proteomes" id="UP000248039"/>
    </source>
</evidence>
<dbReference type="EMBL" id="PYBW01000055">
    <property type="protein sequence ID" value="PYC77819.1"/>
    <property type="molecule type" value="Genomic_DNA"/>
</dbReference>
<keyword evidence="3" id="KW-1185">Reference proteome</keyword>
<dbReference type="InterPro" id="IPR011990">
    <property type="entry name" value="TPR-like_helical_dom_sf"/>
</dbReference>
<gene>
    <name evidence="2" type="ORF">C7C46_17760</name>
</gene>
<name>A0A2V4N1M8_9ACTN</name>
<dbReference type="PROSITE" id="PS50005">
    <property type="entry name" value="TPR"/>
    <property type="match status" value="1"/>
</dbReference>
<organism evidence="2 3">
    <name type="scientific">Streptomyces tateyamensis</name>
    <dbReference type="NCBI Taxonomy" id="565073"/>
    <lineage>
        <taxon>Bacteria</taxon>
        <taxon>Bacillati</taxon>
        <taxon>Actinomycetota</taxon>
        <taxon>Actinomycetes</taxon>
        <taxon>Kitasatosporales</taxon>
        <taxon>Streptomycetaceae</taxon>
        <taxon>Streptomyces</taxon>
    </lineage>
</organism>
<feature type="repeat" description="TPR" evidence="1">
    <location>
        <begin position="327"/>
        <end position="360"/>
    </location>
</feature>
<reference evidence="2 3" key="1">
    <citation type="submission" date="2018-03" db="EMBL/GenBank/DDBJ databases">
        <title>Bioinformatic expansion and discovery of thiopeptide antibiotics.</title>
        <authorList>
            <person name="Schwalen C.J."/>
            <person name="Hudson G.A."/>
            <person name="Mitchell D.A."/>
        </authorList>
    </citation>
    <scope>NUCLEOTIDE SEQUENCE [LARGE SCALE GENOMIC DNA]</scope>
    <source>
        <strain evidence="2 3">ATCC 21389</strain>
    </source>
</reference>
<dbReference type="InterPro" id="IPR019734">
    <property type="entry name" value="TPR_rpt"/>
</dbReference>
<dbReference type="RefSeq" id="WP_110670818.1">
    <property type="nucleotide sequence ID" value="NZ_PYBW01000055.1"/>
</dbReference>